<dbReference type="PANTHER" id="PTHR10204:SF34">
    <property type="entry name" value="NAD(P)H DEHYDROGENASE [QUINONE] 1 ISOFORM 1"/>
    <property type="match status" value="1"/>
</dbReference>
<feature type="domain" description="Flavodoxin-like fold" evidence="3">
    <location>
        <begin position="3"/>
        <end position="179"/>
    </location>
</feature>
<sequence length="192" mass="21009">MTRITIIDGHPDPNGTRYVHALADAYAAGGEAAGHEVRRIEIAELDFPILRSAGEWRDNAPAAAIHKAQTDIRWANHVVILYPLWLGDVPALLKGFLEQVMRPGFAIEEGSVGAAAKLLTGRSARIIVTMGMPAPIYRLFFRAHSLKSLDRNLLRFVGIHPVRYSIIGSVEGRASSGEKWLRAVARLGNAAR</sequence>
<dbReference type="SUPFAM" id="SSF52218">
    <property type="entry name" value="Flavoproteins"/>
    <property type="match status" value="1"/>
</dbReference>
<dbReference type="Proteomes" id="UP000198281">
    <property type="component" value="Unassembled WGS sequence"/>
</dbReference>
<dbReference type="EMBL" id="FZOS01000023">
    <property type="protein sequence ID" value="SNS91530.1"/>
    <property type="molecule type" value="Genomic_DNA"/>
</dbReference>
<keyword evidence="5" id="KW-1185">Reference proteome</keyword>
<evidence type="ECO:0000256" key="2">
    <source>
        <dbReference type="ARBA" id="ARBA00023002"/>
    </source>
</evidence>
<accession>A0A239ID10</accession>
<dbReference type="InterPro" id="IPR051545">
    <property type="entry name" value="NAD(P)H_dehydrogenase_qn"/>
</dbReference>
<evidence type="ECO:0000313" key="5">
    <source>
        <dbReference type="Proteomes" id="UP000198281"/>
    </source>
</evidence>
<proteinExistence type="inferred from homology"/>
<evidence type="ECO:0000256" key="1">
    <source>
        <dbReference type="ARBA" id="ARBA00006252"/>
    </source>
</evidence>
<organism evidence="4 5">
    <name type="scientific">Edaphosphingomonas laterariae</name>
    <dbReference type="NCBI Taxonomy" id="861865"/>
    <lineage>
        <taxon>Bacteria</taxon>
        <taxon>Pseudomonadati</taxon>
        <taxon>Pseudomonadota</taxon>
        <taxon>Alphaproteobacteria</taxon>
        <taxon>Sphingomonadales</taxon>
        <taxon>Rhizorhabdaceae</taxon>
        <taxon>Edaphosphingomonas</taxon>
    </lineage>
</organism>
<dbReference type="GO" id="GO:0003955">
    <property type="term" value="F:NAD(P)H dehydrogenase (quinone) activity"/>
    <property type="evidence" value="ECO:0007669"/>
    <property type="project" value="TreeGrafter"/>
</dbReference>
<dbReference type="InterPro" id="IPR003680">
    <property type="entry name" value="Flavodoxin_fold"/>
</dbReference>
<protein>
    <submittedName>
        <fullName evidence="4">Putative NADPH-quinone reductase (Modulator of drug activity B)</fullName>
    </submittedName>
</protein>
<comment type="similarity">
    <text evidence="1">Belongs to the NAD(P)H dehydrogenase (quinone) family.</text>
</comment>
<dbReference type="PANTHER" id="PTHR10204">
    <property type="entry name" value="NAD P H OXIDOREDUCTASE-RELATED"/>
    <property type="match status" value="1"/>
</dbReference>
<dbReference type="RefSeq" id="WP_089220679.1">
    <property type="nucleotide sequence ID" value="NZ_FZOS01000023.1"/>
</dbReference>
<evidence type="ECO:0000259" key="3">
    <source>
        <dbReference type="Pfam" id="PF02525"/>
    </source>
</evidence>
<dbReference type="AlphaFoldDB" id="A0A239ID10"/>
<keyword evidence="2" id="KW-0560">Oxidoreductase</keyword>
<name>A0A239ID10_9SPHN</name>
<dbReference type="Gene3D" id="3.40.50.360">
    <property type="match status" value="1"/>
</dbReference>
<dbReference type="OrthoDB" id="9798454at2"/>
<dbReference type="Pfam" id="PF02525">
    <property type="entry name" value="Flavodoxin_2"/>
    <property type="match status" value="1"/>
</dbReference>
<reference evidence="5" key="1">
    <citation type="submission" date="2017-06" db="EMBL/GenBank/DDBJ databases">
        <authorList>
            <person name="Varghese N."/>
            <person name="Submissions S."/>
        </authorList>
    </citation>
    <scope>NUCLEOTIDE SEQUENCE [LARGE SCALE GENOMIC DNA]</scope>
    <source>
        <strain evidence="5">LNB2</strain>
    </source>
</reference>
<evidence type="ECO:0000313" key="4">
    <source>
        <dbReference type="EMBL" id="SNS91530.1"/>
    </source>
</evidence>
<dbReference type="InterPro" id="IPR029039">
    <property type="entry name" value="Flavoprotein-like_sf"/>
</dbReference>
<dbReference type="GO" id="GO:0005829">
    <property type="term" value="C:cytosol"/>
    <property type="evidence" value="ECO:0007669"/>
    <property type="project" value="TreeGrafter"/>
</dbReference>
<gene>
    <name evidence="4" type="ORF">SAMN06295912_12348</name>
</gene>